<proteinExistence type="predicted"/>
<organism evidence="3 4">
    <name type="scientific">Slackia isoflavoniconvertens</name>
    <dbReference type="NCBI Taxonomy" id="572010"/>
    <lineage>
        <taxon>Bacteria</taxon>
        <taxon>Bacillati</taxon>
        <taxon>Actinomycetota</taxon>
        <taxon>Coriobacteriia</taxon>
        <taxon>Eggerthellales</taxon>
        <taxon>Eggerthellaceae</taxon>
        <taxon>Slackia</taxon>
    </lineage>
</organism>
<dbReference type="SUPFAM" id="SSF69360">
    <property type="entry name" value="Cell wall binding repeat"/>
    <property type="match status" value="1"/>
</dbReference>
<dbReference type="AlphaFoldDB" id="A0A369LGS8"/>
<dbReference type="Pfam" id="PF01473">
    <property type="entry name" value="Choline_bind_1"/>
    <property type="match status" value="2"/>
</dbReference>
<evidence type="ECO:0000256" key="2">
    <source>
        <dbReference type="PROSITE-ProRule" id="PRU00591"/>
    </source>
</evidence>
<dbReference type="InterPro" id="IPR018337">
    <property type="entry name" value="Cell_wall/Cho-bd_repeat"/>
</dbReference>
<keyword evidence="1" id="KW-0677">Repeat</keyword>
<accession>A0A369LGS8</accession>
<feature type="repeat" description="Cell wall-binding" evidence="2">
    <location>
        <begin position="126"/>
        <end position="145"/>
    </location>
</feature>
<evidence type="ECO:0008006" key="5">
    <source>
        <dbReference type="Google" id="ProtNLM"/>
    </source>
</evidence>
<evidence type="ECO:0000313" key="4">
    <source>
        <dbReference type="Proteomes" id="UP000253975"/>
    </source>
</evidence>
<evidence type="ECO:0000313" key="3">
    <source>
        <dbReference type="EMBL" id="RDB57228.1"/>
    </source>
</evidence>
<gene>
    <name evidence="3" type="ORF">C1881_07685</name>
</gene>
<name>A0A369LGS8_9ACTN</name>
<dbReference type="Gene3D" id="2.10.270.10">
    <property type="entry name" value="Cholin Binding"/>
    <property type="match status" value="1"/>
</dbReference>
<dbReference type="PROSITE" id="PS51170">
    <property type="entry name" value="CW"/>
    <property type="match status" value="2"/>
</dbReference>
<comment type="caution">
    <text evidence="3">The sequence shown here is derived from an EMBL/GenBank/DDBJ whole genome shotgun (WGS) entry which is preliminary data.</text>
</comment>
<protein>
    <recommendedName>
        <fullName evidence="5">Cell wall-binding protein</fullName>
    </recommendedName>
</protein>
<dbReference type="Proteomes" id="UP000253975">
    <property type="component" value="Unassembled WGS sequence"/>
</dbReference>
<evidence type="ECO:0000256" key="1">
    <source>
        <dbReference type="ARBA" id="ARBA00022737"/>
    </source>
</evidence>
<dbReference type="EMBL" id="PPTO01000012">
    <property type="protein sequence ID" value="RDB57228.1"/>
    <property type="molecule type" value="Genomic_DNA"/>
</dbReference>
<sequence>MRKAIVEGSSSMDVSISKRMMSLFGLLCAGALMWVSALFCPNVALAQPAEASGSARIYILPFEYMDAILIESDGHFGMVDSDGTMATGWREIDGQWYFFNNSGAMQASWYDDGSSWYWFGSDGVMATGWRSIAGSWYCFGASGVMKANCWMGDYYFLPNGAMATNTVIDGYRIGPDGKWIP</sequence>
<reference evidence="3 4" key="1">
    <citation type="journal article" date="2018" name="Elife">
        <title>Discovery and characterization of a prevalent human gut bacterial enzyme sufficient for the inactivation of a family of plant toxins.</title>
        <authorList>
            <person name="Koppel N."/>
            <person name="Bisanz J.E."/>
            <person name="Pandelia M.E."/>
            <person name="Turnbaugh P.J."/>
            <person name="Balskus E.P."/>
        </authorList>
    </citation>
    <scope>NUCLEOTIDE SEQUENCE [LARGE SCALE GENOMIC DNA]</scope>
    <source>
        <strain evidence="3 4">OB21 GAM31</strain>
    </source>
</reference>
<dbReference type="Pfam" id="PF19085">
    <property type="entry name" value="Choline_bind_2"/>
    <property type="match status" value="1"/>
</dbReference>
<feature type="repeat" description="Cell wall-binding" evidence="2">
    <location>
        <begin position="86"/>
        <end position="105"/>
    </location>
</feature>